<evidence type="ECO:0000256" key="1">
    <source>
        <dbReference type="ARBA" id="ARBA00006485"/>
    </source>
</evidence>
<comment type="similarity">
    <text evidence="1">Belongs to the protein kinase superfamily. CMGC Ser/Thr protein kinase family. CDC2/CDKX subfamily.</text>
</comment>
<dbReference type="FunFam" id="1.10.510.10:FF:000374">
    <property type="entry name" value="Putative cyclin-dependent kinase E-1"/>
    <property type="match status" value="1"/>
</dbReference>
<comment type="caution">
    <text evidence="15">The sequence shown here is derived from an EMBL/GenBank/DDBJ whole genome shotgun (WGS) entry which is preliminary data.</text>
</comment>
<sequence length="403" mass="44794">PSYLSQHYVIIDKIGEGTYGVVYLARTKDQHSRMVAIKTFKPGKEGDGISPTAIREIMLLRELKHDHIVHLEAVHLHRPEPSLSLAFDYAERDLYEMLRFHRERGMGPVLEAYTLKSLMWQLLDGLHYLHSNWIMHRDLKPSNILVVGDGEEQGRVKIGDFGLARIYACPLRPLSDNGVVVTIWYRAPELLLGARHYTPAADVWAAGCILVEMLALRPLFQGNERKSPASAFQADQCDKIFRVLGLPSVSSWPALEHLPHWRDNTENVRAQKLDALAAGGGSNPSAQHGGALYDLLSRMLAYNPEDRISAADTLQHPYFKEEPQPGKNAFMHNGRLLVQYPRRSKSGPAGAGASMPPRAPLNTFDAPQARLAPSRNATPAVRAPAPSLPSCSTNWAVLEAQTF</sequence>
<name>I0Z804_COCSC</name>
<dbReference type="PROSITE" id="PS00107">
    <property type="entry name" value="PROTEIN_KINASE_ATP"/>
    <property type="match status" value="1"/>
</dbReference>
<comment type="catalytic activity">
    <reaction evidence="9">
        <text>L-seryl-[protein] + ATP = O-phospho-L-seryl-[protein] + ADP + H(+)</text>
        <dbReference type="Rhea" id="RHEA:17989"/>
        <dbReference type="Rhea" id="RHEA-COMP:9863"/>
        <dbReference type="Rhea" id="RHEA-COMP:11604"/>
        <dbReference type="ChEBI" id="CHEBI:15378"/>
        <dbReference type="ChEBI" id="CHEBI:29999"/>
        <dbReference type="ChEBI" id="CHEBI:30616"/>
        <dbReference type="ChEBI" id="CHEBI:83421"/>
        <dbReference type="ChEBI" id="CHEBI:456216"/>
        <dbReference type="EC" id="2.7.11.22"/>
    </reaction>
</comment>
<feature type="domain" description="Protein kinase" evidence="14">
    <location>
        <begin position="8"/>
        <end position="319"/>
    </location>
</feature>
<feature type="non-terminal residue" evidence="15">
    <location>
        <position position="1"/>
    </location>
</feature>
<dbReference type="PANTHER" id="PTHR24056">
    <property type="entry name" value="CELL DIVISION PROTEIN KINASE"/>
    <property type="match status" value="1"/>
</dbReference>
<evidence type="ECO:0000256" key="7">
    <source>
        <dbReference type="ARBA" id="ARBA00022840"/>
    </source>
</evidence>
<dbReference type="Proteomes" id="UP000007264">
    <property type="component" value="Unassembled WGS sequence"/>
</dbReference>
<evidence type="ECO:0000259" key="14">
    <source>
        <dbReference type="PROSITE" id="PS50011"/>
    </source>
</evidence>
<dbReference type="InterPro" id="IPR011009">
    <property type="entry name" value="Kinase-like_dom_sf"/>
</dbReference>
<dbReference type="GO" id="GO:0005524">
    <property type="term" value="F:ATP binding"/>
    <property type="evidence" value="ECO:0007669"/>
    <property type="project" value="UniProtKB-UniRule"/>
</dbReference>
<evidence type="ECO:0000256" key="10">
    <source>
        <dbReference type="ARBA" id="ARBA00049280"/>
    </source>
</evidence>
<dbReference type="InterPro" id="IPR017441">
    <property type="entry name" value="Protein_kinase_ATP_BS"/>
</dbReference>
<dbReference type="EMBL" id="AGSI01000002">
    <property type="protein sequence ID" value="EIE26773.1"/>
    <property type="molecule type" value="Genomic_DNA"/>
</dbReference>
<keyword evidence="2 12" id="KW-0723">Serine/threonine-protein kinase</keyword>
<reference evidence="15 16" key="1">
    <citation type="journal article" date="2012" name="Genome Biol.">
        <title>The genome of the polar eukaryotic microalga coccomyxa subellipsoidea reveals traits of cold adaptation.</title>
        <authorList>
            <person name="Blanc G."/>
            <person name="Agarkova I."/>
            <person name="Grimwood J."/>
            <person name="Kuo A."/>
            <person name="Brueggeman A."/>
            <person name="Dunigan D."/>
            <person name="Gurnon J."/>
            <person name="Ladunga I."/>
            <person name="Lindquist E."/>
            <person name="Lucas S."/>
            <person name="Pangilinan J."/>
            <person name="Proschold T."/>
            <person name="Salamov A."/>
            <person name="Schmutz J."/>
            <person name="Weeks D."/>
            <person name="Yamada T."/>
            <person name="Claverie J.M."/>
            <person name="Grigoriev I."/>
            <person name="Van Etten J."/>
            <person name="Lomsadze A."/>
            <person name="Borodovsky M."/>
        </authorList>
    </citation>
    <scope>NUCLEOTIDE SEQUENCE [LARGE SCALE GENOMIC DNA]</scope>
    <source>
        <strain evidence="15 16">C-169</strain>
    </source>
</reference>
<dbReference type="GO" id="GO:0004693">
    <property type="term" value="F:cyclin-dependent protein serine/threonine kinase activity"/>
    <property type="evidence" value="ECO:0007669"/>
    <property type="project" value="UniProtKB-EC"/>
</dbReference>
<dbReference type="STRING" id="574566.I0Z804"/>
<dbReference type="InterPro" id="IPR050108">
    <property type="entry name" value="CDK"/>
</dbReference>
<dbReference type="InterPro" id="IPR008271">
    <property type="entry name" value="Ser/Thr_kinase_AS"/>
</dbReference>
<keyword evidence="3" id="KW-0597">Phosphoprotein</keyword>
<evidence type="ECO:0000313" key="15">
    <source>
        <dbReference type="EMBL" id="EIE26773.1"/>
    </source>
</evidence>
<comment type="catalytic activity">
    <reaction evidence="8">
        <text>L-threonyl-[protein] + ATP = O-phospho-L-threonyl-[protein] + ADP + H(+)</text>
        <dbReference type="Rhea" id="RHEA:46608"/>
        <dbReference type="Rhea" id="RHEA-COMP:11060"/>
        <dbReference type="Rhea" id="RHEA-COMP:11605"/>
        <dbReference type="ChEBI" id="CHEBI:15378"/>
        <dbReference type="ChEBI" id="CHEBI:30013"/>
        <dbReference type="ChEBI" id="CHEBI:30616"/>
        <dbReference type="ChEBI" id="CHEBI:61977"/>
        <dbReference type="ChEBI" id="CHEBI:456216"/>
        <dbReference type="EC" id="2.7.11.22"/>
    </reaction>
</comment>
<dbReference type="KEGG" id="csl:COCSUDRAFT_12466"/>
<dbReference type="AlphaFoldDB" id="I0Z804"/>
<evidence type="ECO:0000256" key="5">
    <source>
        <dbReference type="ARBA" id="ARBA00022741"/>
    </source>
</evidence>
<evidence type="ECO:0000256" key="2">
    <source>
        <dbReference type="ARBA" id="ARBA00022527"/>
    </source>
</evidence>
<protein>
    <submittedName>
        <fullName evidence="15">Kinase-like protein</fullName>
    </submittedName>
</protein>
<keyword evidence="6" id="KW-0418">Kinase</keyword>
<dbReference type="GeneID" id="17044783"/>
<evidence type="ECO:0000313" key="16">
    <source>
        <dbReference type="Proteomes" id="UP000007264"/>
    </source>
</evidence>
<evidence type="ECO:0000256" key="9">
    <source>
        <dbReference type="ARBA" id="ARBA00048367"/>
    </source>
</evidence>
<dbReference type="SUPFAM" id="SSF56112">
    <property type="entry name" value="Protein kinase-like (PK-like)"/>
    <property type="match status" value="1"/>
</dbReference>
<evidence type="ECO:0000256" key="12">
    <source>
        <dbReference type="RuleBase" id="RU000304"/>
    </source>
</evidence>
<proteinExistence type="inferred from homology"/>
<dbReference type="SMART" id="SM00220">
    <property type="entry name" value="S_TKc"/>
    <property type="match status" value="1"/>
</dbReference>
<dbReference type="OrthoDB" id="6284126at2759"/>
<dbReference type="GO" id="GO:0016592">
    <property type="term" value="C:mediator complex"/>
    <property type="evidence" value="ECO:0007669"/>
    <property type="project" value="TreeGrafter"/>
</dbReference>
<evidence type="ECO:0000256" key="3">
    <source>
        <dbReference type="ARBA" id="ARBA00022553"/>
    </source>
</evidence>
<dbReference type="PROSITE" id="PS00108">
    <property type="entry name" value="PROTEIN_KINASE_ST"/>
    <property type="match status" value="1"/>
</dbReference>
<evidence type="ECO:0000256" key="4">
    <source>
        <dbReference type="ARBA" id="ARBA00022679"/>
    </source>
</evidence>
<dbReference type="InterPro" id="IPR000719">
    <property type="entry name" value="Prot_kinase_dom"/>
</dbReference>
<dbReference type="Pfam" id="PF00069">
    <property type="entry name" value="Pkinase"/>
    <property type="match status" value="1"/>
</dbReference>
<dbReference type="Gene3D" id="1.10.510.10">
    <property type="entry name" value="Transferase(Phosphotransferase) domain 1"/>
    <property type="match status" value="1"/>
</dbReference>
<dbReference type="eggNOG" id="KOG0666">
    <property type="taxonomic scope" value="Eukaryota"/>
</dbReference>
<evidence type="ECO:0000256" key="8">
    <source>
        <dbReference type="ARBA" id="ARBA00047811"/>
    </source>
</evidence>
<dbReference type="Gene3D" id="3.30.200.20">
    <property type="entry name" value="Phosphorylase Kinase, domain 1"/>
    <property type="match status" value="1"/>
</dbReference>
<keyword evidence="4" id="KW-0808">Transferase</keyword>
<keyword evidence="5 11" id="KW-0547">Nucleotide-binding</keyword>
<comment type="catalytic activity">
    <reaction evidence="10">
        <text>[DNA-directed RNA polymerase] + ATP = phospho-[DNA-directed RNA polymerase] + ADP + H(+)</text>
        <dbReference type="Rhea" id="RHEA:10216"/>
        <dbReference type="Rhea" id="RHEA-COMP:11321"/>
        <dbReference type="Rhea" id="RHEA-COMP:11322"/>
        <dbReference type="ChEBI" id="CHEBI:15378"/>
        <dbReference type="ChEBI" id="CHEBI:30616"/>
        <dbReference type="ChEBI" id="CHEBI:43176"/>
        <dbReference type="ChEBI" id="CHEBI:68546"/>
        <dbReference type="ChEBI" id="CHEBI:456216"/>
        <dbReference type="EC" id="2.7.11.23"/>
    </reaction>
</comment>
<keyword evidence="7 11" id="KW-0067">ATP-binding</keyword>
<evidence type="ECO:0000256" key="6">
    <source>
        <dbReference type="ARBA" id="ARBA00022777"/>
    </source>
</evidence>
<evidence type="ECO:0000256" key="11">
    <source>
        <dbReference type="PROSITE-ProRule" id="PRU10141"/>
    </source>
</evidence>
<gene>
    <name evidence="15" type="ORF">COCSUDRAFT_12466</name>
</gene>
<feature type="region of interest" description="Disordered" evidence="13">
    <location>
        <begin position="342"/>
        <end position="364"/>
    </location>
</feature>
<dbReference type="PANTHER" id="PTHR24056:SF495">
    <property type="entry name" value="CYCLIN-DEPENDENT KINASE 8-RELATED"/>
    <property type="match status" value="1"/>
</dbReference>
<dbReference type="RefSeq" id="XP_005651317.1">
    <property type="nucleotide sequence ID" value="XM_005651260.1"/>
</dbReference>
<accession>I0Z804</accession>
<keyword evidence="16" id="KW-1185">Reference proteome</keyword>
<dbReference type="PROSITE" id="PS50011">
    <property type="entry name" value="PROTEIN_KINASE_DOM"/>
    <property type="match status" value="1"/>
</dbReference>
<evidence type="ECO:0000256" key="13">
    <source>
        <dbReference type="SAM" id="MobiDB-lite"/>
    </source>
</evidence>
<dbReference type="GO" id="GO:0008353">
    <property type="term" value="F:RNA polymerase II CTD heptapeptide repeat kinase activity"/>
    <property type="evidence" value="ECO:0007669"/>
    <property type="project" value="UniProtKB-EC"/>
</dbReference>
<organism evidence="15 16">
    <name type="scientific">Coccomyxa subellipsoidea (strain C-169)</name>
    <name type="common">Green microalga</name>
    <dbReference type="NCBI Taxonomy" id="574566"/>
    <lineage>
        <taxon>Eukaryota</taxon>
        <taxon>Viridiplantae</taxon>
        <taxon>Chlorophyta</taxon>
        <taxon>core chlorophytes</taxon>
        <taxon>Trebouxiophyceae</taxon>
        <taxon>Trebouxiophyceae incertae sedis</taxon>
        <taxon>Coccomyxaceae</taxon>
        <taxon>Coccomyxa</taxon>
        <taxon>Coccomyxa subellipsoidea</taxon>
    </lineage>
</organism>
<feature type="binding site" evidence="11">
    <location>
        <position position="38"/>
    </location>
    <ligand>
        <name>ATP</name>
        <dbReference type="ChEBI" id="CHEBI:30616"/>
    </ligand>
</feature>